<keyword evidence="2" id="KW-1185">Reference proteome</keyword>
<protein>
    <submittedName>
        <fullName evidence="1">Uncharacterized protein</fullName>
    </submittedName>
</protein>
<sequence length="77" mass="8788">KGVSKYFMEQLSRTVELCRPLLSALYLILFSSFISCNKISARNLDVKLPSRLLGFSIIRICFVGRSFRNVIIESIDT</sequence>
<comment type="caution">
    <text evidence="1">The sequence shown here is derived from an EMBL/GenBank/DDBJ whole genome shotgun (WGS) entry which is preliminary data.</text>
</comment>
<accession>A0AAD7ZVN9</accession>
<evidence type="ECO:0000313" key="1">
    <source>
        <dbReference type="EMBL" id="KAJ9587527.1"/>
    </source>
</evidence>
<reference evidence="1" key="1">
    <citation type="journal article" date="2023" name="IScience">
        <title>Live-bearing cockroach genome reveals convergent evolutionary mechanisms linked to viviparity in insects and beyond.</title>
        <authorList>
            <person name="Fouks B."/>
            <person name="Harrison M.C."/>
            <person name="Mikhailova A.A."/>
            <person name="Marchal E."/>
            <person name="English S."/>
            <person name="Carruthers M."/>
            <person name="Jennings E.C."/>
            <person name="Chiamaka E.L."/>
            <person name="Frigard R.A."/>
            <person name="Pippel M."/>
            <person name="Attardo G.M."/>
            <person name="Benoit J.B."/>
            <person name="Bornberg-Bauer E."/>
            <person name="Tobe S.S."/>
        </authorList>
    </citation>
    <scope>NUCLEOTIDE SEQUENCE</scope>
    <source>
        <strain evidence="1">Stay&amp;Tobe</strain>
    </source>
</reference>
<proteinExistence type="predicted"/>
<dbReference type="EMBL" id="JASPKZ010006144">
    <property type="protein sequence ID" value="KAJ9587527.1"/>
    <property type="molecule type" value="Genomic_DNA"/>
</dbReference>
<evidence type="ECO:0000313" key="2">
    <source>
        <dbReference type="Proteomes" id="UP001233999"/>
    </source>
</evidence>
<feature type="non-terminal residue" evidence="1">
    <location>
        <position position="1"/>
    </location>
</feature>
<dbReference type="Proteomes" id="UP001233999">
    <property type="component" value="Unassembled WGS sequence"/>
</dbReference>
<feature type="non-terminal residue" evidence="1">
    <location>
        <position position="77"/>
    </location>
</feature>
<organism evidence="1 2">
    <name type="scientific">Diploptera punctata</name>
    <name type="common">Pacific beetle cockroach</name>
    <dbReference type="NCBI Taxonomy" id="6984"/>
    <lineage>
        <taxon>Eukaryota</taxon>
        <taxon>Metazoa</taxon>
        <taxon>Ecdysozoa</taxon>
        <taxon>Arthropoda</taxon>
        <taxon>Hexapoda</taxon>
        <taxon>Insecta</taxon>
        <taxon>Pterygota</taxon>
        <taxon>Neoptera</taxon>
        <taxon>Polyneoptera</taxon>
        <taxon>Dictyoptera</taxon>
        <taxon>Blattodea</taxon>
        <taxon>Blaberoidea</taxon>
        <taxon>Blaberidae</taxon>
        <taxon>Diplopterinae</taxon>
        <taxon>Diploptera</taxon>
    </lineage>
</organism>
<gene>
    <name evidence="1" type="ORF">L9F63_028220</name>
</gene>
<dbReference type="AlphaFoldDB" id="A0AAD7ZVN9"/>
<reference evidence="1" key="2">
    <citation type="submission" date="2023-05" db="EMBL/GenBank/DDBJ databases">
        <authorList>
            <person name="Fouks B."/>
        </authorList>
    </citation>
    <scope>NUCLEOTIDE SEQUENCE</scope>
    <source>
        <strain evidence="1">Stay&amp;Tobe</strain>
        <tissue evidence="1">Testes</tissue>
    </source>
</reference>
<name>A0AAD7ZVN9_DIPPU</name>